<dbReference type="Gene3D" id="3.30.450.180">
    <property type="match status" value="1"/>
</dbReference>
<dbReference type="KEGG" id="shun:DWB77_00557"/>
<protein>
    <recommendedName>
        <fullName evidence="2">HTH cro/C1-type domain-containing protein</fullName>
    </recommendedName>
</protein>
<dbReference type="SUPFAM" id="SSF47413">
    <property type="entry name" value="lambda repressor-like DNA-binding domains"/>
    <property type="match status" value="1"/>
</dbReference>
<dbReference type="PANTHER" id="PTHR35010:SF2">
    <property type="entry name" value="BLL4672 PROTEIN"/>
    <property type="match status" value="1"/>
</dbReference>
<dbReference type="PANTHER" id="PTHR35010">
    <property type="entry name" value="BLL4672 PROTEIN-RELATED"/>
    <property type="match status" value="1"/>
</dbReference>
<dbReference type="InterPro" id="IPR001387">
    <property type="entry name" value="Cro/C1-type_HTH"/>
</dbReference>
<dbReference type="Pfam" id="PF17765">
    <property type="entry name" value="MLTR_LBD"/>
    <property type="match status" value="1"/>
</dbReference>
<organism evidence="3 4">
    <name type="scientific">Streptomyces hundungensis</name>
    <dbReference type="NCBI Taxonomy" id="1077946"/>
    <lineage>
        <taxon>Bacteria</taxon>
        <taxon>Bacillati</taxon>
        <taxon>Actinomycetota</taxon>
        <taxon>Actinomycetes</taxon>
        <taxon>Kitasatosporales</taxon>
        <taxon>Streptomycetaceae</taxon>
        <taxon>Streptomyces</taxon>
    </lineage>
</organism>
<evidence type="ECO:0000313" key="4">
    <source>
        <dbReference type="Proteomes" id="UP000271554"/>
    </source>
</evidence>
<dbReference type="OrthoDB" id="3542608at2"/>
<dbReference type="EMBL" id="CP032698">
    <property type="protein sequence ID" value="AYG78450.1"/>
    <property type="molecule type" value="Genomic_DNA"/>
</dbReference>
<evidence type="ECO:0000256" key="1">
    <source>
        <dbReference type="SAM" id="MobiDB-lite"/>
    </source>
</evidence>
<proteinExistence type="predicted"/>
<dbReference type="RefSeq" id="WP_120719710.1">
    <property type="nucleotide sequence ID" value="NZ_CP032698.1"/>
</dbReference>
<evidence type="ECO:0000259" key="2">
    <source>
        <dbReference type="PROSITE" id="PS50943"/>
    </source>
</evidence>
<feature type="region of interest" description="Disordered" evidence="1">
    <location>
        <begin position="283"/>
        <end position="305"/>
    </location>
</feature>
<dbReference type="Pfam" id="PF13560">
    <property type="entry name" value="HTH_31"/>
    <property type="match status" value="1"/>
</dbReference>
<dbReference type="SMART" id="SM00530">
    <property type="entry name" value="HTH_XRE"/>
    <property type="match status" value="1"/>
</dbReference>
<gene>
    <name evidence="3" type="ORF">DWB77_00557</name>
</gene>
<sequence length="305" mass="33135">MDLPACLGNFLRSQRCRIKPEDVGLVRSPESRRVPGLRREEVARLAGISPDYYARVEQGRAPRVSGSVLDRLARVLMLDGAGRAHFYWLARRGAAAPAGGGLHQIASSLSTLPVVVLNRGHDVVEWNPAGQALFAWHLLSSSDGTGRPHTRAESRPNLSRMLFLDPRTRALFGEWHTEAAWNVTLLRRAAEQEPQDPGLTGLVAELVAESPEFAELWQHPAKRAAAHPDADAPTWFTHPSVGPMRLNRALLEPGDASGTWALLFSAEPGSPSQRALDALLAKLPTDTGCGPDDAPESPCRGKLSR</sequence>
<feature type="domain" description="HTH cro/C1-type" evidence="2">
    <location>
        <begin position="36"/>
        <end position="76"/>
    </location>
</feature>
<name>A0A387HBW0_9ACTN</name>
<accession>A0A387HBW0</accession>
<evidence type="ECO:0000313" key="3">
    <source>
        <dbReference type="EMBL" id="AYG78450.1"/>
    </source>
</evidence>
<reference evidence="3 4" key="1">
    <citation type="submission" date="2018-10" db="EMBL/GenBank/DDBJ databases">
        <title>Relationship between Morphology and Antimicrobial Activity in Streptomyces.</title>
        <authorList>
            <person name="Kang H.J."/>
            <person name="Kim S.B."/>
        </authorList>
    </citation>
    <scope>NUCLEOTIDE SEQUENCE [LARGE SCALE GENOMIC DNA]</scope>
    <source>
        <strain evidence="3 4">BH38</strain>
    </source>
</reference>
<dbReference type="Gene3D" id="1.10.260.40">
    <property type="entry name" value="lambda repressor-like DNA-binding domains"/>
    <property type="match status" value="1"/>
</dbReference>
<dbReference type="InterPro" id="IPR010982">
    <property type="entry name" value="Lambda_DNA-bd_dom_sf"/>
</dbReference>
<dbReference type="PROSITE" id="PS50943">
    <property type="entry name" value="HTH_CROC1"/>
    <property type="match status" value="1"/>
</dbReference>
<dbReference type="AlphaFoldDB" id="A0A387HBW0"/>
<dbReference type="CDD" id="cd00093">
    <property type="entry name" value="HTH_XRE"/>
    <property type="match status" value="1"/>
</dbReference>
<keyword evidence="4" id="KW-1185">Reference proteome</keyword>
<dbReference type="GO" id="GO:0003677">
    <property type="term" value="F:DNA binding"/>
    <property type="evidence" value="ECO:0007669"/>
    <property type="project" value="InterPro"/>
</dbReference>
<dbReference type="Proteomes" id="UP000271554">
    <property type="component" value="Chromosome"/>
</dbReference>
<dbReference type="InterPro" id="IPR041413">
    <property type="entry name" value="MLTR_LBD"/>
</dbReference>